<organism evidence="2 3">
    <name type="scientific">Onychostoma macrolepis</name>
    <dbReference type="NCBI Taxonomy" id="369639"/>
    <lineage>
        <taxon>Eukaryota</taxon>
        <taxon>Metazoa</taxon>
        <taxon>Chordata</taxon>
        <taxon>Craniata</taxon>
        <taxon>Vertebrata</taxon>
        <taxon>Euteleostomi</taxon>
        <taxon>Actinopterygii</taxon>
        <taxon>Neopterygii</taxon>
        <taxon>Teleostei</taxon>
        <taxon>Ostariophysi</taxon>
        <taxon>Cypriniformes</taxon>
        <taxon>Cyprinidae</taxon>
        <taxon>Acrossocheilinae</taxon>
        <taxon>Onychostoma</taxon>
    </lineage>
</organism>
<reference evidence="2 3" key="1">
    <citation type="submission" date="2020-04" db="EMBL/GenBank/DDBJ databases">
        <title>Chromosome-level genome assembly of a cyprinid fish Onychostoma macrolepis by integration of Nanopore Sequencing, Bionano and Hi-C technology.</title>
        <authorList>
            <person name="Wang D."/>
        </authorList>
    </citation>
    <scope>NUCLEOTIDE SEQUENCE [LARGE SCALE GENOMIC DNA]</scope>
    <source>
        <strain evidence="2">SWU-2019</strain>
        <tissue evidence="2">Muscle</tissue>
    </source>
</reference>
<keyword evidence="3" id="KW-1185">Reference proteome</keyword>
<dbReference type="Proteomes" id="UP000579812">
    <property type="component" value="Unassembled WGS sequence"/>
</dbReference>
<gene>
    <name evidence="2" type="ORF">G5714_021846</name>
</gene>
<name>A0A7J6BS77_9TELE</name>
<comment type="caution">
    <text evidence="2">The sequence shown here is derived from an EMBL/GenBank/DDBJ whole genome shotgun (WGS) entry which is preliminary data.</text>
</comment>
<evidence type="ECO:0000256" key="1">
    <source>
        <dbReference type="SAM" id="SignalP"/>
    </source>
</evidence>
<keyword evidence="1" id="KW-0732">Signal</keyword>
<evidence type="ECO:0000313" key="3">
    <source>
        <dbReference type="Proteomes" id="UP000579812"/>
    </source>
</evidence>
<dbReference type="EMBL" id="JAAMOB010000022">
    <property type="protein sequence ID" value="KAF4097838.1"/>
    <property type="molecule type" value="Genomic_DNA"/>
</dbReference>
<sequence length="80" mass="9123">MNGLLIIVLIGLLKVFVFGNRRSTDRTQQLNADLQTTQVAEQHQDPQQLQYAEVDFSKLRRNIRSSQINSTYAALKPPKP</sequence>
<feature type="signal peptide" evidence="1">
    <location>
        <begin position="1"/>
        <end position="19"/>
    </location>
</feature>
<feature type="chain" id="PRO_5029771629" evidence="1">
    <location>
        <begin position="20"/>
        <end position="80"/>
    </location>
</feature>
<protein>
    <submittedName>
        <fullName evidence="2">Uncharacterized protein</fullName>
    </submittedName>
</protein>
<dbReference type="AlphaFoldDB" id="A0A7J6BS77"/>
<accession>A0A7J6BS77</accession>
<proteinExistence type="predicted"/>
<evidence type="ECO:0000313" key="2">
    <source>
        <dbReference type="EMBL" id="KAF4097838.1"/>
    </source>
</evidence>